<dbReference type="Gene3D" id="3.50.50.60">
    <property type="entry name" value="FAD/NAD(P)-binding domain"/>
    <property type="match status" value="1"/>
</dbReference>
<evidence type="ECO:0000313" key="2">
    <source>
        <dbReference type="EMBL" id="RED22096.1"/>
    </source>
</evidence>
<proteinExistence type="predicted"/>
<reference evidence="2 3" key="1">
    <citation type="submission" date="2018-07" db="EMBL/GenBank/DDBJ databases">
        <title>Genomic Encyclopedia of Archaeal and Bacterial Type Strains, Phase II (KMG-II): from individual species to whole genera.</title>
        <authorList>
            <person name="Goeker M."/>
        </authorList>
    </citation>
    <scope>NUCLEOTIDE SEQUENCE [LARGE SCALE GENOMIC DNA]</scope>
    <source>
        <strain evidence="2 3">DSM 25795</strain>
    </source>
</reference>
<dbReference type="GO" id="GO:0005737">
    <property type="term" value="C:cytoplasm"/>
    <property type="evidence" value="ECO:0007669"/>
    <property type="project" value="TreeGrafter"/>
</dbReference>
<feature type="domain" description="FAD dependent oxidoreductase" evidence="1">
    <location>
        <begin position="3"/>
        <end position="326"/>
    </location>
</feature>
<sequence length="362" mass="41339">MLDYLIVGSGLAGISFAEVALKNNKSILLIDNKSQHSSRVAGGLYNPVILKRFSEVWNAKEQLVLMNEFYNLVEEKLQAKFNFKMPILRKFFSIEEQNNWFAASDKINLAPFLSTKLITKKYSSIDSPHDYGEVLHTGYVNTALLLEKYQQYLLENNLLLEESFNSDDIEFLDSGVRYKNIQARHIIFAEGFGMHKNPFFNYLPLDGTKGELFIIKAPNLNLDLIVNTSVFILPMGDNLFKVGATYNWYDKTDAPTEEGKQELLDRIKEIITCDFDIVKHFGGVRPTVADRRPLLGTHEVHKSLHILNGLGTRGVMLGPALAKALYDHIENQIPIPEEADIKRFHKRYLKSLISDRPSDRKK</sequence>
<dbReference type="InterPro" id="IPR006076">
    <property type="entry name" value="FAD-dep_OxRdtase"/>
</dbReference>
<gene>
    <name evidence="2" type="ORF">BD847_3595</name>
</gene>
<protein>
    <submittedName>
        <fullName evidence="2">Glycine/D-amino acid oxidase-like deaminating enzyme</fullName>
    </submittedName>
</protein>
<dbReference type="RefSeq" id="WP_115889562.1">
    <property type="nucleotide sequence ID" value="NZ_QRDQ01000011.1"/>
</dbReference>
<dbReference type="Gene3D" id="3.30.9.10">
    <property type="entry name" value="D-Amino Acid Oxidase, subunit A, domain 2"/>
    <property type="match status" value="1"/>
</dbReference>
<evidence type="ECO:0000313" key="3">
    <source>
        <dbReference type="Proteomes" id="UP000257004"/>
    </source>
</evidence>
<dbReference type="Pfam" id="PF01266">
    <property type="entry name" value="DAO"/>
    <property type="match status" value="1"/>
</dbReference>
<dbReference type="PANTHER" id="PTHR13847">
    <property type="entry name" value="SARCOSINE DEHYDROGENASE-RELATED"/>
    <property type="match status" value="1"/>
</dbReference>
<keyword evidence="3" id="KW-1185">Reference proteome</keyword>
<dbReference type="Proteomes" id="UP000257004">
    <property type="component" value="Unassembled WGS sequence"/>
</dbReference>
<dbReference type="SUPFAM" id="SSF54373">
    <property type="entry name" value="FAD-linked reductases, C-terminal domain"/>
    <property type="match status" value="1"/>
</dbReference>
<evidence type="ECO:0000259" key="1">
    <source>
        <dbReference type="Pfam" id="PF01266"/>
    </source>
</evidence>
<dbReference type="AlphaFoldDB" id="A0A3D9FNV5"/>
<comment type="caution">
    <text evidence="2">The sequence shown here is derived from an EMBL/GenBank/DDBJ whole genome shotgun (WGS) entry which is preliminary data.</text>
</comment>
<dbReference type="InterPro" id="IPR036188">
    <property type="entry name" value="FAD/NAD-bd_sf"/>
</dbReference>
<organism evidence="2 3">
    <name type="scientific">Flavobacterium cutihirudinis</name>
    <dbReference type="NCBI Taxonomy" id="1265740"/>
    <lineage>
        <taxon>Bacteria</taxon>
        <taxon>Pseudomonadati</taxon>
        <taxon>Bacteroidota</taxon>
        <taxon>Flavobacteriia</taxon>
        <taxon>Flavobacteriales</taxon>
        <taxon>Flavobacteriaceae</taxon>
        <taxon>Flavobacterium</taxon>
    </lineage>
</organism>
<dbReference type="EMBL" id="QRDQ01000011">
    <property type="protein sequence ID" value="RED22096.1"/>
    <property type="molecule type" value="Genomic_DNA"/>
</dbReference>
<dbReference type="OrthoDB" id="214253at2"/>
<accession>A0A3D9FNV5</accession>
<dbReference type="SUPFAM" id="SSF51971">
    <property type="entry name" value="Nucleotide-binding domain"/>
    <property type="match status" value="1"/>
</dbReference>
<name>A0A3D9FNV5_9FLAO</name>